<dbReference type="GO" id="GO:0006189">
    <property type="term" value="P:'de novo' IMP biosynthetic process"/>
    <property type="evidence" value="ECO:0007669"/>
    <property type="project" value="UniProtKB-UniRule"/>
</dbReference>
<protein>
    <recommendedName>
        <fullName evidence="3 4">Formyltetrahydrofolate deformylase</fullName>
        <ecNumber evidence="3 4">3.5.1.10</ecNumber>
    </recommendedName>
    <alternativeName>
        <fullName evidence="3">Formyl-FH(4) hydrolase</fullName>
    </alternativeName>
</protein>
<evidence type="ECO:0000256" key="4">
    <source>
        <dbReference type="NCBIfam" id="TIGR00655"/>
    </source>
</evidence>
<dbReference type="NCBIfam" id="TIGR00655">
    <property type="entry name" value="PurU"/>
    <property type="match status" value="1"/>
</dbReference>
<dbReference type="PANTHER" id="PTHR42706:SF1">
    <property type="entry name" value="FORMYLTETRAHYDROFOLATE DEFORMYLASE 2, MITOCHONDRIAL"/>
    <property type="match status" value="1"/>
</dbReference>
<dbReference type="GO" id="GO:0008864">
    <property type="term" value="F:formyltetrahydrofolate deformylase activity"/>
    <property type="evidence" value="ECO:0007669"/>
    <property type="project" value="UniProtKB-UniRule"/>
</dbReference>
<evidence type="ECO:0000256" key="1">
    <source>
        <dbReference type="ARBA" id="ARBA00022563"/>
    </source>
</evidence>
<evidence type="ECO:0000313" key="6">
    <source>
        <dbReference type="EMBL" id="TNJ39834.1"/>
    </source>
</evidence>
<dbReference type="InterPro" id="IPR044074">
    <property type="entry name" value="PurU_ACT"/>
</dbReference>
<dbReference type="InterPro" id="IPR036477">
    <property type="entry name" value="Formyl_transf_N_sf"/>
</dbReference>
<name>A0A5C4S8I3_CHLTI</name>
<dbReference type="PROSITE" id="PS51671">
    <property type="entry name" value="ACT"/>
    <property type="match status" value="1"/>
</dbReference>
<dbReference type="PIRSF" id="PIRSF036480">
    <property type="entry name" value="FormyFH4_hydr"/>
    <property type="match status" value="1"/>
</dbReference>
<accession>A0A5C4S8I3</accession>
<keyword evidence="2 3" id="KW-0378">Hydrolase</keyword>
<dbReference type="CDD" id="cd08648">
    <property type="entry name" value="FMT_core_Formyl-FH4-Hydrolase_C"/>
    <property type="match status" value="1"/>
</dbReference>
<dbReference type="OrthoDB" id="9806170at2"/>
<reference evidence="6 7" key="1">
    <citation type="submission" date="2019-05" db="EMBL/GenBank/DDBJ databases">
        <title>Draft Whole-Genome sequence of the green sulfur bacterium Chlorobaculum thiosulfatiphilum DSM 249.</title>
        <authorList>
            <person name="Meyer T.E."/>
            <person name="Kyndt J.A."/>
        </authorList>
    </citation>
    <scope>NUCLEOTIDE SEQUENCE [LARGE SCALE GENOMIC DNA]</scope>
    <source>
        <strain evidence="6 7">DSM 249</strain>
    </source>
</reference>
<comment type="function">
    <text evidence="3">Catalyzes the hydrolysis of 10-formyltetrahydrofolate (formyl-FH4) to formate and tetrahydrofolate (FH4).</text>
</comment>
<dbReference type="Pfam" id="PF01842">
    <property type="entry name" value="ACT"/>
    <property type="match status" value="1"/>
</dbReference>
<dbReference type="Gene3D" id="3.40.50.170">
    <property type="entry name" value="Formyl transferase, N-terminal domain"/>
    <property type="match status" value="1"/>
</dbReference>
<feature type="active site" evidence="3">
    <location>
        <position position="233"/>
    </location>
</feature>
<dbReference type="PANTHER" id="PTHR42706">
    <property type="entry name" value="FORMYLTETRAHYDROFOLATE DEFORMYLASE"/>
    <property type="match status" value="1"/>
</dbReference>
<dbReference type="InterPro" id="IPR002912">
    <property type="entry name" value="ACT_dom"/>
</dbReference>
<dbReference type="SUPFAM" id="SSF55021">
    <property type="entry name" value="ACT-like"/>
    <property type="match status" value="1"/>
</dbReference>
<evidence type="ECO:0000256" key="3">
    <source>
        <dbReference type="HAMAP-Rule" id="MF_01927"/>
    </source>
</evidence>
<comment type="caution">
    <text evidence="6">The sequence shown here is derived from an EMBL/GenBank/DDBJ whole genome shotgun (WGS) entry which is preliminary data.</text>
</comment>
<dbReference type="RefSeq" id="WP_139456137.1">
    <property type="nucleotide sequence ID" value="NZ_VDCH01000003.1"/>
</dbReference>
<dbReference type="HAMAP" id="MF_01927">
    <property type="entry name" value="PurU"/>
    <property type="match status" value="1"/>
</dbReference>
<dbReference type="Proteomes" id="UP000308271">
    <property type="component" value="Unassembled WGS sequence"/>
</dbReference>
<keyword evidence="1 3" id="KW-0554">One-carbon metabolism</keyword>
<dbReference type="InterPro" id="IPR004810">
    <property type="entry name" value="PurU"/>
</dbReference>
<dbReference type="NCBIfam" id="NF004684">
    <property type="entry name" value="PRK06027.1"/>
    <property type="match status" value="1"/>
</dbReference>
<keyword evidence="3" id="KW-0658">Purine biosynthesis</keyword>
<dbReference type="EC" id="3.5.1.10" evidence="3 4"/>
<keyword evidence="7" id="KW-1185">Reference proteome</keyword>
<dbReference type="CDD" id="cd04875">
    <property type="entry name" value="ACT_F4HF-DF"/>
    <property type="match status" value="1"/>
</dbReference>
<comment type="catalytic activity">
    <reaction evidence="3">
        <text>(6R)-10-formyltetrahydrofolate + H2O = (6S)-5,6,7,8-tetrahydrofolate + formate + H(+)</text>
        <dbReference type="Rhea" id="RHEA:19833"/>
        <dbReference type="ChEBI" id="CHEBI:15377"/>
        <dbReference type="ChEBI" id="CHEBI:15378"/>
        <dbReference type="ChEBI" id="CHEBI:15740"/>
        <dbReference type="ChEBI" id="CHEBI:57453"/>
        <dbReference type="ChEBI" id="CHEBI:195366"/>
        <dbReference type="EC" id="3.5.1.10"/>
    </reaction>
</comment>
<proteinExistence type="inferred from homology"/>
<dbReference type="SUPFAM" id="SSF53328">
    <property type="entry name" value="Formyltransferase"/>
    <property type="match status" value="1"/>
</dbReference>
<dbReference type="InterPro" id="IPR045865">
    <property type="entry name" value="ACT-like_dom_sf"/>
</dbReference>
<evidence type="ECO:0000256" key="2">
    <source>
        <dbReference type="ARBA" id="ARBA00022801"/>
    </source>
</evidence>
<comment type="similarity">
    <text evidence="3">Belongs to the PurU family.</text>
</comment>
<dbReference type="EMBL" id="VDCH01000003">
    <property type="protein sequence ID" value="TNJ39834.1"/>
    <property type="molecule type" value="Genomic_DNA"/>
</dbReference>
<sequence length="289" mass="32914">MTAAADPSKAVLLLSCPDRVGLVARIANFIYERGGNILDLNEHVDVEEHHFFLRVSWSLEHFSIPAADLESAFTPLAREFRANWQIRLSGKRNRMAIFVSKYDHCLREILWRHSLGEFDIDIPLVVSNHADLAPLAEAHGIPFHVIAVTAETKAEAERRQMALCDEHGIDTIVLARYMQVLSPEFTGRWPGRIINIHHSFLPAFVGGNPYRQAYRRGVKLIGATSHYVSDELDEGPIIEQDIIRISHRDTLDDLVRKGRDLERIVLARALRLHCEHRILLNGRKTVVFD</sequence>
<feature type="domain" description="ACT" evidence="5">
    <location>
        <begin position="11"/>
        <end position="91"/>
    </location>
</feature>
<dbReference type="PRINTS" id="PR01575">
    <property type="entry name" value="FFH4HYDRLASE"/>
</dbReference>
<dbReference type="InterPro" id="IPR002376">
    <property type="entry name" value="Formyl_transf_N"/>
</dbReference>
<gene>
    <name evidence="3 6" type="primary">purU</name>
    <name evidence="6" type="ORF">FGF66_02570</name>
</gene>
<dbReference type="InterPro" id="IPR041729">
    <property type="entry name" value="Formyl-FH4-Hydrolase_C"/>
</dbReference>
<dbReference type="AlphaFoldDB" id="A0A5C4S8I3"/>
<comment type="pathway">
    <text evidence="3">Purine metabolism; IMP biosynthesis via de novo pathway; formate from 10-formyl-5,6,7,8-tetrahydrofolate: step 1/1.</text>
</comment>
<organism evidence="6 7">
    <name type="scientific">Chlorobaculum thiosulfatiphilum</name>
    <name type="common">Chlorobium limicola f.sp. thiosulfatophilum</name>
    <dbReference type="NCBI Taxonomy" id="115852"/>
    <lineage>
        <taxon>Bacteria</taxon>
        <taxon>Pseudomonadati</taxon>
        <taxon>Chlorobiota</taxon>
        <taxon>Chlorobiia</taxon>
        <taxon>Chlorobiales</taxon>
        <taxon>Chlorobiaceae</taxon>
        <taxon>Chlorobaculum</taxon>
    </lineage>
</organism>
<dbReference type="UniPathway" id="UPA00074">
    <property type="reaction ID" value="UER00170"/>
</dbReference>
<dbReference type="GO" id="GO:0006730">
    <property type="term" value="P:one-carbon metabolic process"/>
    <property type="evidence" value="ECO:0007669"/>
    <property type="project" value="UniProtKB-KW"/>
</dbReference>
<dbReference type="Pfam" id="PF00551">
    <property type="entry name" value="Formyl_trans_N"/>
    <property type="match status" value="1"/>
</dbReference>
<evidence type="ECO:0000313" key="7">
    <source>
        <dbReference type="Proteomes" id="UP000308271"/>
    </source>
</evidence>
<dbReference type="Gene3D" id="3.30.70.260">
    <property type="match status" value="1"/>
</dbReference>
<evidence type="ECO:0000259" key="5">
    <source>
        <dbReference type="PROSITE" id="PS51671"/>
    </source>
</evidence>